<evidence type="ECO:0000313" key="3">
    <source>
        <dbReference type="EMBL" id="XIA19219.1"/>
    </source>
</evidence>
<dbReference type="InterPro" id="IPR002575">
    <property type="entry name" value="Aminoglycoside_PTrfase"/>
</dbReference>
<dbReference type="Gene3D" id="3.90.1200.10">
    <property type="match status" value="1"/>
</dbReference>
<dbReference type="InterPro" id="IPR011009">
    <property type="entry name" value="Kinase-like_dom_sf"/>
</dbReference>
<accession>A0AB74UWR1</accession>
<dbReference type="PANTHER" id="PTHR21064:SF6">
    <property type="entry name" value="AMINOGLYCOSIDE PHOSPHOTRANSFERASE DOMAIN-CONTAINING PROTEIN"/>
    <property type="match status" value="1"/>
</dbReference>
<dbReference type="SUPFAM" id="SSF56112">
    <property type="entry name" value="Protein kinase-like (PK-like)"/>
    <property type="match status" value="1"/>
</dbReference>
<sequence>MPKPTAPADPDHLVHGLAGDDIAPDWPALVAPELQVLLSRFPQTGALRRVVWHSPRPLSAACLVDTEAGTLFVKRHHQRVRSAATLTEEHRYIAHLRRHGLPLADVLRDADGDTAIAIGDWVYEVHRRAAGIDLYRELVSWQPLPNPFHARRAGRMLARLHDAGADYAAPQRSTHILVARSELIAAADPVAALESQLPQRPGLADYLRGRPWQREFADLLAPWHARLQPALARQPRLWTHGDWHVSNLCWSGSGDDADITAVLDFGLAAANCALFDLATAIERNAVAWLALDTGAAAIHPSIARALIEGYREIRPLARDDLQLLADLLPLVHVDFALSEVEYFHAITQSTASADVAYDTFLRGHAAWFRTSAGQALLQTIRALATGAQGDSAGRAHSCFNTHS</sequence>
<gene>
    <name evidence="3" type="ORF">ACFYG5_03480</name>
</gene>
<organism evidence="3">
    <name type="scientific">Rhodanobacter sp. FW102-FHT14D07</name>
    <dbReference type="NCBI Taxonomy" id="3351462"/>
    <lineage>
        <taxon>Bacteria</taxon>
        <taxon>Pseudomonadati</taxon>
        <taxon>Pseudomonadota</taxon>
        <taxon>Gammaproteobacteria</taxon>
        <taxon>Lysobacterales</taxon>
        <taxon>Rhodanobacteraceae</taxon>
        <taxon>Rhodanobacter</taxon>
    </lineage>
</organism>
<reference evidence="3" key="1">
    <citation type="submission" date="2024-10" db="EMBL/GenBank/DDBJ databases">
        <authorList>
            <person name="Lesea H.P."/>
            <person name="Kuehl J.V."/>
            <person name="Chandonia J.-M."/>
        </authorList>
    </citation>
    <scope>NUCLEOTIDE SEQUENCE</scope>
    <source>
        <strain evidence="3">FW102-FHT14D07</strain>
    </source>
</reference>
<dbReference type="RefSeq" id="WP_395119602.1">
    <property type="nucleotide sequence ID" value="NZ_CP170721.1"/>
</dbReference>
<dbReference type="Pfam" id="PF01636">
    <property type="entry name" value="APH"/>
    <property type="match status" value="1"/>
</dbReference>
<dbReference type="GO" id="GO:0009088">
    <property type="term" value="P:threonine biosynthetic process"/>
    <property type="evidence" value="ECO:0007669"/>
    <property type="project" value="TreeGrafter"/>
</dbReference>
<comment type="similarity">
    <text evidence="1">Belongs to the pseudomonas-type ThrB family.</text>
</comment>
<proteinExistence type="inferred from homology"/>
<dbReference type="GO" id="GO:0004413">
    <property type="term" value="F:homoserine kinase activity"/>
    <property type="evidence" value="ECO:0007669"/>
    <property type="project" value="TreeGrafter"/>
</dbReference>
<feature type="domain" description="Aminoglycoside phosphotransferase" evidence="2">
    <location>
        <begin position="62"/>
        <end position="315"/>
    </location>
</feature>
<dbReference type="AlphaFoldDB" id="A0AB74UWR1"/>
<dbReference type="InterPro" id="IPR050249">
    <property type="entry name" value="Pseudomonas-type_ThrB"/>
</dbReference>
<dbReference type="PANTHER" id="PTHR21064">
    <property type="entry name" value="AMINOGLYCOSIDE PHOSPHOTRANSFERASE DOMAIN-CONTAINING PROTEIN-RELATED"/>
    <property type="match status" value="1"/>
</dbReference>
<evidence type="ECO:0000256" key="1">
    <source>
        <dbReference type="ARBA" id="ARBA00038240"/>
    </source>
</evidence>
<dbReference type="EMBL" id="CP170721">
    <property type="protein sequence ID" value="XIA19219.1"/>
    <property type="molecule type" value="Genomic_DNA"/>
</dbReference>
<protein>
    <submittedName>
        <fullName evidence="3">Phosphotransferase enzyme family protein</fullName>
    </submittedName>
</protein>
<name>A0AB74UWR1_9GAMM</name>
<evidence type="ECO:0000259" key="2">
    <source>
        <dbReference type="Pfam" id="PF01636"/>
    </source>
</evidence>